<protein>
    <submittedName>
        <fullName evidence="3 4">Uncharacterized protein</fullName>
    </submittedName>
</protein>
<organism evidence="3">
    <name type="scientific">Strongyloides stercoralis</name>
    <name type="common">Threadworm</name>
    <dbReference type="NCBI Taxonomy" id="6248"/>
    <lineage>
        <taxon>Eukaryota</taxon>
        <taxon>Metazoa</taxon>
        <taxon>Ecdysozoa</taxon>
        <taxon>Nematoda</taxon>
        <taxon>Chromadorea</taxon>
        <taxon>Rhabditida</taxon>
        <taxon>Tylenchina</taxon>
        <taxon>Panagrolaimomorpha</taxon>
        <taxon>Strongyloidoidea</taxon>
        <taxon>Strongyloididae</taxon>
        <taxon>Strongyloides</taxon>
    </lineage>
</organism>
<accession>A0A0K0EA68</accession>
<keyword evidence="2" id="KW-1185">Reference proteome</keyword>
<sequence length="104" mass="12624">MKHETVKEEPYFLMYGRRMLLPIDLEEIKENVDQREQRIEYLIDQQQEYEQKLINQFSEIIMSNIKKELNGEKDLVETKNLKEKVVTINNKKKMLLNILKNIKI</sequence>
<feature type="coiled-coil region" evidence="1">
    <location>
        <begin position="25"/>
        <end position="52"/>
    </location>
</feature>
<dbReference type="WBParaSite" id="SSTP_0000639500.1">
    <property type="protein sequence ID" value="SSTP_0000639500.1"/>
    <property type="gene ID" value="SSTP_0000639500"/>
</dbReference>
<keyword evidence="1" id="KW-0175">Coiled coil</keyword>
<dbReference type="Proteomes" id="UP000035681">
    <property type="component" value="Unplaced"/>
</dbReference>
<dbReference type="STRING" id="6248.A0A0K0EA68"/>
<dbReference type="WBParaSite" id="TCONS_00016327.p1">
    <property type="protein sequence ID" value="TCONS_00016327.p1"/>
    <property type="gene ID" value="XLOC_010908"/>
</dbReference>
<name>A0A0K0EA68_STRER</name>
<evidence type="ECO:0000256" key="1">
    <source>
        <dbReference type="SAM" id="Coils"/>
    </source>
</evidence>
<evidence type="ECO:0000313" key="2">
    <source>
        <dbReference type="Proteomes" id="UP000035681"/>
    </source>
</evidence>
<reference evidence="3" key="1">
    <citation type="submission" date="2015-08" db="UniProtKB">
        <authorList>
            <consortium name="WormBaseParasite"/>
        </authorList>
    </citation>
    <scope>IDENTIFICATION</scope>
</reference>
<proteinExistence type="predicted"/>
<evidence type="ECO:0000313" key="3">
    <source>
        <dbReference type="WBParaSite" id="SSTP_0000639500.1"/>
    </source>
</evidence>
<evidence type="ECO:0000313" key="4">
    <source>
        <dbReference type="WBParaSite" id="TCONS_00016327.p1"/>
    </source>
</evidence>
<dbReference type="AlphaFoldDB" id="A0A0K0EA68"/>